<dbReference type="EMBL" id="MVDE01000015">
    <property type="protein sequence ID" value="PKQ66382.1"/>
    <property type="molecule type" value="Genomic_DNA"/>
</dbReference>
<dbReference type="InterPro" id="IPR014825">
    <property type="entry name" value="DNA_alkylation"/>
</dbReference>
<dbReference type="Pfam" id="PF08713">
    <property type="entry name" value="DNA_alkylation"/>
    <property type="match status" value="1"/>
</dbReference>
<keyword evidence="2" id="KW-1185">Reference proteome</keyword>
<dbReference type="InterPro" id="IPR016024">
    <property type="entry name" value="ARM-type_fold"/>
</dbReference>
<dbReference type="SUPFAM" id="SSF48371">
    <property type="entry name" value="ARM repeat"/>
    <property type="match status" value="1"/>
</dbReference>
<comment type="caution">
    <text evidence="1">The sequence shown here is derived from an EMBL/GenBank/DDBJ whole genome shotgun (WGS) entry which is preliminary data.</text>
</comment>
<reference evidence="1 2" key="1">
    <citation type="journal article" date="2017" name="Front. Microbiol.">
        <title>Labilibaculum manganireducens gen. nov., sp. nov. and Labilibaculum filiforme sp. nov., Novel Bacteroidetes Isolated from Subsurface Sediments of the Baltic Sea.</title>
        <authorList>
            <person name="Vandieken V."/>
            <person name="Marshall I.P."/>
            <person name="Niemann H."/>
            <person name="Engelen B."/>
            <person name="Cypionka H."/>
        </authorList>
    </citation>
    <scope>NUCLEOTIDE SEQUENCE [LARGE SCALE GENOMIC DNA]</scope>
    <source>
        <strain evidence="1 2">59.10-2M</strain>
    </source>
</reference>
<dbReference type="Gene3D" id="1.25.40.290">
    <property type="entry name" value="ARM repeat domains"/>
    <property type="match status" value="1"/>
</dbReference>
<evidence type="ECO:0008006" key="3">
    <source>
        <dbReference type="Google" id="ProtNLM"/>
    </source>
</evidence>
<evidence type="ECO:0000313" key="1">
    <source>
        <dbReference type="EMBL" id="PKQ66382.1"/>
    </source>
</evidence>
<dbReference type="RefSeq" id="WP_101309950.1">
    <property type="nucleotide sequence ID" value="NZ_MVDE01000015.1"/>
</dbReference>
<evidence type="ECO:0000313" key="2">
    <source>
        <dbReference type="Proteomes" id="UP000233618"/>
    </source>
</evidence>
<protein>
    <recommendedName>
        <fullName evidence="3">DNA alkylation repair protein</fullName>
    </recommendedName>
</protein>
<organism evidence="1 2">
    <name type="scientific">Labilibaculum manganireducens</name>
    <dbReference type="NCBI Taxonomy" id="1940525"/>
    <lineage>
        <taxon>Bacteria</taxon>
        <taxon>Pseudomonadati</taxon>
        <taxon>Bacteroidota</taxon>
        <taxon>Bacteroidia</taxon>
        <taxon>Marinilabiliales</taxon>
        <taxon>Marinifilaceae</taxon>
        <taxon>Labilibaculum</taxon>
    </lineage>
</organism>
<proteinExistence type="predicted"/>
<gene>
    <name evidence="1" type="ORF">BZG01_11290</name>
</gene>
<sequence length="373" mass="42760">MEKGFLFKDVYNNQLVGNMASNIVKSWGEFNTSSFVNAIISKLKPLSLSERSQLICTELFNHLPASYPKALAILINSIAEENNTTDKKEIEGFYYMPIASYVSQFGLQKEDFHLSMKALKEITKIFTSEFAIRPFIRKYPEETLEYLHLWTTDENAHVRRLVSEGSRPKLPWASPLKEFQKDPSPVLKLLEKLKEDEELYVRRSVANNLNDIAKDHPDLVIKTLNRWNRTNNKGTQWIIGHASRTLLKQGHPKALELLGFPQNVQIAVNNLSVNTPTCQLGNEIEFSFEIQSSSANKQNLMIDFIVHYMKANGRTAPKVFKLSKKSIPANGSICFKKKISFKPITTRKYYLGQHEIEIQINGRRYGKVSFVVE</sequence>
<dbReference type="AlphaFoldDB" id="A0A2N3I7S9"/>
<dbReference type="Proteomes" id="UP000233618">
    <property type="component" value="Unassembled WGS sequence"/>
</dbReference>
<accession>A0A2N3I7S9</accession>
<name>A0A2N3I7S9_9BACT</name>